<reference evidence="1" key="1">
    <citation type="journal article" date="2023" name="Science">
        <title>Genome structures resolve the early diversification of teleost fishes.</title>
        <authorList>
            <person name="Parey E."/>
            <person name="Louis A."/>
            <person name="Montfort J."/>
            <person name="Bouchez O."/>
            <person name="Roques C."/>
            <person name="Iampietro C."/>
            <person name="Lluch J."/>
            <person name="Castinel A."/>
            <person name="Donnadieu C."/>
            <person name="Desvignes T."/>
            <person name="Floi Bucao C."/>
            <person name="Jouanno E."/>
            <person name="Wen M."/>
            <person name="Mejri S."/>
            <person name="Dirks R."/>
            <person name="Jansen H."/>
            <person name="Henkel C."/>
            <person name="Chen W.J."/>
            <person name="Zahm M."/>
            <person name="Cabau C."/>
            <person name="Klopp C."/>
            <person name="Thompson A.W."/>
            <person name="Robinson-Rechavi M."/>
            <person name="Braasch I."/>
            <person name="Lecointre G."/>
            <person name="Bobe J."/>
            <person name="Postlethwait J.H."/>
            <person name="Berthelot C."/>
            <person name="Roest Crollius H."/>
            <person name="Guiguen Y."/>
        </authorList>
    </citation>
    <scope>NUCLEOTIDE SEQUENCE</scope>
    <source>
        <strain evidence="1">WJC10195</strain>
    </source>
</reference>
<comment type="caution">
    <text evidence="1">The sequence shown here is derived from an EMBL/GenBank/DDBJ whole genome shotgun (WGS) entry which is preliminary data.</text>
</comment>
<dbReference type="PANTHER" id="PTHR35818:SF1">
    <property type="entry name" value="CILIA- AND FLAGELLA-ASSOCIATED PROTEIN 141"/>
    <property type="match status" value="1"/>
</dbReference>
<dbReference type="EMBL" id="JAINUF010000007">
    <property type="protein sequence ID" value="KAJ8354706.1"/>
    <property type="molecule type" value="Genomic_DNA"/>
</dbReference>
<gene>
    <name evidence="1" type="ORF">SKAU_G00222730</name>
</gene>
<dbReference type="Proteomes" id="UP001152622">
    <property type="component" value="Chromosome 7"/>
</dbReference>
<protein>
    <submittedName>
        <fullName evidence="1">Uncharacterized protein</fullName>
    </submittedName>
</protein>
<sequence>MSDILCPERHKRRVLFLNGLETTHIRHKLGTCLLGFLERTQCIVKKREDPDKENAAMTETVAELNSLRDVVQKTKSECWFQADSAQSQRGMQLTVEKETSLGNKALIMVRRAALQSLLEQEQRQYSMELGLIQKAFYQQRI</sequence>
<name>A0A9Q1IW10_SYNKA</name>
<dbReference type="AlphaFoldDB" id="A0A9Q1IW10"/>
<proteinExistence type="predicted"/>
<organism evidence="1 2">
    <name type="scientific">Synaphobranchus kaupii</name>
    <name type="common">Kaup's arrowtooth eel</name>
    <dbReference type="NCBI Taxonomy" id="118154"/>
    <lineage>
        <taxon>Eukaryota</taxon>
        <taxon>Metazoa</taxon>
        <taxon>Chordata</taxon>
        <taxon>Craniata</taxon>
        <taxon>Vertebrata</taxon>
        <taxon>Euteleostomi</taxon>
        <taxon>Actinopterygii</taxon>
        <taxon>Neopterygii</taxon>
        <taxon>Teleostei</taxon>
        <taxon>Anguilliformes</taxon>
        <taxon>Synaphobranchidae</taxon>
        <taxon>Synaphobranchus</taxon>
    </lineage>
</organism>
<evidence type="ECO:0000313" key="2">
    <source>
        <dbReference type="Proteomes" id="UP001152622"/>
    </source>
</evidence>
<keyword evidence="2" id="KW-1185">Reference proteome</keyword>
<dbReference type="OrthoDB" id="2122938at2759"/>
<accession>A0A9Q1IW10</accession>
<dbReference type="InterPro" id="IPR029375">
    <property type="entry name" value="CFAP141"/>
</dbReference>
<evidence type="ECO:0000313" key="1">
    <source>
        <dbReference type="EMBL" id="KAJ8354706.1"/>
    </source>
</evidence>
<dbReference type="PANTHER" id="PTHR35818">
    <property type="entry name" value="C1ORF189"/>
    <property type="match status" value="1"/>
</dbReference>
<dbReference type="Pfam" id="PF15104">
    <property type="entry name" value="CFAP141"/>
    <property type="match status" value="1"/>
</dbReference>